<evidence type="ECO:0000259" key="8">
    <source>
        <dbReference type="Pfam" id="PF05504"/>
    </source>
</evidence>
<dbReference type="GO" id="GO:0016020">
    <property type="term" value="C:membrane"/>
    <property type="evidence" value="ECO:0007669"/>
    <property type="project" value="UniProtKB-SubCell"/>
</dbReference>
<dbReference type="Gene3D" id="6.20.190.10">
    <property type="entry name" value="Nutrient germinant receptor protein C, domain 1"/>
    <property type="match status" value="1"/>
</dbReference>
<dbReference type="NCBIfam" id="TIGR02887">
    <property type="entry name" value="spore_ger_x_C"/>
    <property type="match status" value="1"/>
</dbReference>
<evidence type="ECO:0000256" key="2">
    <source>
        <dbReference type="ARBA" id="ARBA00007886"/>
    </source>
</evidence>
<dbReference type="STRING" id="1221996.QY95_02525"/>
<keyword evidence="3" id="KW-0309">Germination</keyword>
<dbReference type="PANTHER" id="PTHR35789">
    <property type="entry name" value="SPORE GERMINATION PROTEIN B3"/>
    <property type="match status" value="1"/>
</dbReference>
<dbReference type="Gene3D" id="3.30.300.210">
    <property type="entry name" value="Nutrient germinant receptor protein C, domain 3"/>
    <property type="match status" value="1"/>
</dbReference>
<gene>
    <name evidence="10" type="ORF">QY95_02525</name>
</gene>
<feature type="domain" description="Spore germination GerAC-like C-terminal" evidence="8">
    <location>
        <begin position="213"/>
        <end position="378"/>
    </location>
</feature>
<evidence type="ECO:0000313" key="10">
    <source>
        <dbReference type="EMBL" id="KKB39085.1"/>
    </source>
</evidence>
<organism evidence="10 11">
    <name type="scientific">Bacillus thermotolerans</name>
    <name type="common">Quasibacillus thermotolerans</name>
    <dbReference type="NCBI Taxonomy" id="1221996"/>
    <lineage>
        <taxon>Bacteria</taxon>
        <taxon>Bacillati</taxon>
        <taxon>Bacillota</taxon>
        <taxon>Bacilli</taxon>
        <taxon>Bacillales</taxon>
        <taxon>Bacillaceae</taxon>
        <taxon>Bacillus</taxon>
    </lineage>
</organism>
<keyword evidence="7" id="KW-0449">Lipoprotein</keyword>
<keyword evidence="11" id="KW-1185">Reference proteome</keyword>
<name>A0A0F5I1E9_BACTR</name>
<evidence type="ECO:0000313" key="11">
    <source>
        <dbReference type="Proteomes" id="UP000031563"/>
    </source>
</evidence>
<dbReference type="AlphaFoldDB" id="A0A0F5I1E9"/>
<dbReference type="Proteomes" id="UP000031563">
    <property type="component" value="Unassembled WGS sequence"/>
</dbReference>
<dbReference type="Pfam" id="PF25198">
    <property type="entry name" value="Spore_GerAC_N"/>
    <property type="match status" value="1"/>
</dbReference>
<keyword evidence="4" id="KW-0732">Signal</keyword>
<sequence>MKKLLLLLSFSGALFLLGGCWDRTEINDLAIATSAAIDQKENDQIELSLEIFLPKAFGGGSAQRGQAGGQGITLVISQTGSNMAEALSKLQGVLPREIFWGHCKTFVFSEAVAKKGIIDHLDFLLRQPDIRERAYIFVSEKKARRILEQKTNLEPYTGQALLEQTDFGIGMRVTMQELDEMLISRMQSAALPYLKIKTQKKSEEEKFRFADISGVAVFRKDKMIGRLSEERTRGLLWLRDEIKGYTVSASPPGVNGVVSVNPVSVYSKMTPLIVDGKWRILLTIKTDGVIVQNSTPLDFFNPTSLASVEAALQDSIETRVRESLEKTQHQMKADVANFAAEFYREYPEEWKQVENHWTEKLPEVQVDVEAKMVIRSQGTLILPVDKKERGEQ</sequence>
<evidence type="ECO:0000256" key="3">
    <source>
        <dbReference type="ARBA" id="ARBA00022544"/>
    </source>
</evidence>
<protein>
    <submittedName>
        <fullName evidence="10">Spore germination protein GerKC</fullName>
    </submittedName>
</protein>
<evidence type="ECO:0000256" key="5">
    <source>
        <dbReference type="ARBA" id="ARBA00023136"/>
    </source>
</evidence>
<evidence type="ECO:0000256" key="7">
    <source>
        <dbReference type="ARBA" id="ARBA00023288"/>
    </source>
</evidence>
<dbReference type="InterPro" id="IPR057336">
    <property type="entry name" value="GerAC_N"/>
</dbReference>
<dbReference type="InterPro" id="IPR008844">
    <property type="entry name" value="Spore_GerAC-like"/>
</dbReference>
<evidence type="ECO:0000256" key="6">
    <source>
        <dbReference type="ARBA" id="ARBA00023139"/>
    </source>
</evidence>
<comment type="similarity">
    <text evidence="2">Belongs to the GerABKC lipoprotein family.</text>
</comment>
<proteinExistence type="inferred from homology"/>
<comment type="caution">
    <text evidence="10">The sequence shown here is derived from an EMBL/GenBank/DDBJ whole genome shotgun (WGS) entry which is preliminary data.</text>
</comment>
<dbReference type="InterPro" id="IPR046953">
    <property type="entry name" value="Spore_GerAC-like_C"/>
</dbReference>
<dbReference type="PANTHER" id="PTHR35789:SF1">
    <property type="entry name" value="SPORE GERMINATION PROTEIN B3"/>
    <property type="match status" value="1"/>
</dbReference>
<accession>A0A0F5I1E9</accession>
<evidence type="ECO:0000256" key="1">
    <source>
        <dbReference type="ARBA" id="ARBA00004635"/>
    </source>
</evidence>
<keyword evidence="6" id="KW-0564">Palmitate</keyword>
<feature type="domain" description="Spore germination protein N-terminal" evidence="9">
    <location>
        <begin position="22"/>
        <end position="196"/>
    </location>
</feature>
<dbReference type="PROSITE" id="PS51257">
    <property type="entry name" value="PROKAR_LIPOPROTEIN"/>
    <property type="match status" value="1"/>
</dbReference>
<dbReference type="EMBL" id="JWIR02000043">
    <property type="protein sequence ID" value="KKB39085.1"/>
    <property type="molecule type" value="Genomic_DNA"/>
</dbReference>
<comment type="subcellular location">
    <subcellularLocation>
        <location evidence="1">Membrane</location>
        <topology evidence="1">Lipid-anchor</topology>
    </subcellularLocation>
</comment>
<dbReference type="GO" id="GO:0009847">
    <property type="term" value="P:spore germination"/>
    <property type="evidence" value="ECO:0007669"/>
    <property type="project" value="InterPro"/>
</dbReference>
<reference evidence="10" key="1">
    <citation type="submission" date="2015-02" db="EMBL/GenBank/DDBJ databases">
        <title>Genome Assembly of Bacillaceae bacterium MTCC 8252.</title>
        <authorList>
            <person name="Verma A."/>
            <person name="Khatri I."/>
            <person name="Mual P."/>
            <person name="Subramanian S."/>
            <person name="Krishnamurthi S."/>
        </authorList>
    </citation>
    <scope>NUCLEOTIDE SEQUENCE [LARGE SCALE GENOMIC DNA]</scope>
    <source>
        <strain evidence="10">MTCC 8252</strain>
    </source>
</reference>
<dbReference type="InterPro" id="IPR038501">
    <property type="entry name" value="Spore_GerAC_C_sf"/>
</dbReference>
<evidence type="ECO:0000256" key="4">
    <source>
        <dbReference type="ARBA" id="ARBA00022729"/>
    </source>
</evidence>
<evidence type="ECO:0000259" key="9">
    <source>
        <dbReference type="Pfam" id="PF25198"/>
    </source>
</evidence>
<dbReference type="Pfam" id="PF05504">
    <property type="entry name" value="Spore_GerAC"/>
    <property type="match status" value="1"/>
</dbReference>
<keyword evidence="5" id="KW-0472">Membrane</keyword>